<comment type="similarity">
    <text evidence="2">Belongs to the YkuD family.</text>
</comment>
<accession>A0A9X2PCA1</accession>
<comment type="pathway">
    <text evidence="1 9">Cell wall biogenesis; peptidoglycan biosynthesis.</text>
</comment>
<dbReference type="Proteomes" id="UP001151088">
    <property type="component" value="Unassembled WGS sequence"/>
</dbReference>
<keyword evidence="8 9" id="KW-0961">Cell wall biogenesis/degradation</keyword>
<gene>
    <name evidence="12" type="ORF">NVS89_00230</name>
</gene>
<evidence type="ECO:0000256" key="7">
    <source>
        <dbReference type="ARBA" id="ARBA00022984"/>
    </source>
</evidence>
<dbReference type="PANTHER" id="PTHR30582">
    <property type="entry name" value="L,D-TRANSPEPTIDASE"/>
    <property type="match status" value="1"/>
</dbReference>
<dbReference type="GO" id="GO:0008360">
    <property type="term" value="P:regulation of cell shape"/>
    <property type="evidence" value="ECO:0007669"/>
    <property type="project" value="UniProtKB-UniRule"/>
</dbReference>
<dbReference type="InterPro" id="IPR038063">
    <property type="entry name" value="Transpep_catalytic_dom"/>
</dbReference>
<feature type="chain" id="PRO_5040926231" evidence="10">
    <location>
        <begin position="21"/>
        <end position="236"/>
    </location>
</feature>
<evidence type="ECO:0000256" key="6">
    <source>
        <dbReference type="ARBA" id="ARBA00022960"/>
    </source>
</evidence>
<dbReference type="InterPro" id="IPR005490">
    <property type="entry name" value="LD_TPept_cat_dom"/>
</dbReference>
<feature type="domain" description="L,D-TPase catalytic" evidence="11">
    <location>
        <begin position="88"/>
        <end position="230"/>
    </location>
</feature>
<protein>
    <submittedName>
        <fullName evidence="12">L,D-transpeptidase</fullName>
    </submittedName>
</protein>
<dbReference type="PROSITE" id="PS51318">
    <property type="entry name" value="TAT"/>
    <property type="match status" value="1"/>
</dbReference>
<dbReference type="CDD" id="cd16913">
    <property type="entry name" value="YkuD_like"/>
    <property type="match status" value="1"/>
</dbReference>
<dbReference type="GO" id="GO:0071972">
    <property type="term" value="F:peptidoglycan L,D-transpeptidase activity"/>
    <property type="evidence" value="ECO:0007669"/>
    <property type="project" value="TreeGrafter"/>
</dbReference>
<dbReference type="Pfam" id="PF03734">
    <property type="entry name" value="YkuD"/>
    <property type="match status" value="1"/>
</dbReference>
<evidence type="ECO:0000259" key="11">
    <source>
        <dbReference type="PROSITE" id="PS52029"/>
    </source>
</evidence>
<dbReference type="InterPro" id="IPR050979">
    <property type="entry name" value="LD-transpeptidase"/>
</dbReference>
<keyword evidence="5" id="KW-0378">Hydrolase</keyword>
<evidence type="ECO:0000256" key="1">
    <source>
        <dbReference type="ARBA" id="ARBA00004752"/>
    </source>
</evidence>
<reference evidence="12" key="1">
    <citation type="submission" date="2022-08" db="EMBL/GenBank/DDBJ databases">
        <authorList>
            <person name="Li F."/>
        </authorList>
    </citation>
    <scope>NUCLEOTIDE SEQUENCE</scope>
    <source>
        <strain evidence="12">MQZ15Z-1</strain>
    </source>
</reference>
<dbReference type="EMBL" id="JANTHZ010000001">
    <property type="protein sequence ID" value="MCS0493503.1"/>
    <property type="molecule type" value="Genomic_DNA"/>
</dbReference>
<keyword evidence="13" id="KW-1185">Reference proteome</keyword>
<comment type="caution">
    <text evidence="12">The sequence shown here is derived from an EMBL/GenBank/DDBJ whole genome shotgun (WGS) entry which is preliminary data.</text>
</comment>
<dbReference type="PANTHER" id="PTHR30582:SF24">
    <property type="entry name" value="L,D-TRANSPEPTIDASE ERFK_SRFK-RELATED"/>
    <property type="match status" value="1"/>
</dbReference>
<dbReference type="RefSeq" id="WP_258730435.1">
    <property type="nucleotide sequence ID" value="NZ_JANTHZ010000001.1"/>
</dbReference>
<dbReference type="Gene3D" id="2.40.440.10">
    <property type="entry name" value="L,D-transpeptidase catalytic domain-like"/>
    <property type="match status" value="1"/>
</dbReference>
<keyword evidence="3" id="KW-0328">Glycosyltransferase</keyword>
<dbReference type="SUPFAM" id="SSF141523">
    <property type="entry name" value="L,D-transpeptidase catalytic domain-like"/>
    <property type="match status" value="1"/>
</dbReference>
<evidence type="ECO:0000256" key="9">
    <source>
        <dbReference type="PROSITE-ProRule" id="PRU01373"/>
    </source>
</evidence>
<dbReference type="PROSITE" id="PS52029">
    <property type="entry name" value="LD_TPASE"/>
    <property type="match status" value="1"/>
</dbReference>
<dbReference type="FunFam" id="2.40.440.10:FF:000002">
    <property type="entry name" value="L,D-transpeptidase ErfK/SrfK"/>
    <property type="match status" value="1"/>
</dbReference>
<evidence type="ECO:0000313" key="13">
    <source>
        <dbReference type="Proteomes" id="UP001151088"/>
    </source>
</evidence>
<keyword evidence="10" id="KW-0732">Signal</keyword>
<dbReference type="AlphaFoldDB" id="A0A9X2PCA1"/>
<evidence type="ECO:0000256" key="3">
    <source>
        <dbReference type="ARBA" id="ARBA00022676"/>
    </source>
</evidence>
<dbReference type="GO" id="GO:0005576">
    <property type="term" value="C:extracellular region"/>
    <property type="evidence" value="ECO:0007669"/>
    <property type="project" value="TreeGrafter"/>
</dbReference>
<evidence type="ECO:0000256" key="5">
    <source>
        <dbReference type="ARBA" id="ARBA00022801"/>
    </source>
</evidence>
<keyword evidence="7 9" id="KW-0573">Peptidoglycan synthesis</keyword>
<dbReference type="InterPro" id="IPR006311">
    <property type="entry name" value="TAT_signal"/>
</dbReference>
<evidence type="ECO:0000256" key="10">
    <source>
        <dbReference type="SAM" id="SignalP"/>
    </source>
</evidence>
<evidence type="ECO:0000256" key="2">
    <source>
        <dbReference type="ARBA" id="ARBA00005992"/>
    </source>
</evidence>
<keyword evidence="6 9" id="KW-0133">Cell shape</keyword>
<feature type="active site" description="Nucleophile" evidence="9">
    <location>
        <position position="206"/>
    </location>
</feature>
<feature type="signal peptide" evidence="10">
    <location>
        <begin position="1"/>
        <end position="20"/>
    </location>
</feature>
<keyword evidence="4" id="KW-0808">Transferase</keyword>
<dbReference type="GO" id="GO:0018104">
    <property type="term" value="P:peptidoglycan-protein cross-linking"/>
    <property type="evidence" value="ECO:0007669"/>
    <property type="project" value="TreeGrafter"/>
</dbReference>
<feature type="active site" description="Proton donor/acceptor" evidence="9">
    <location>
        <position position="190"/>
    </location>
</feature>
<evidence type="ECO:0000256" key="4">
    <source>
        <dbReference type="ARBA" id="ARBA00022679"/>
    </source>
</evidence>
<evidence type="ECO:0000256" key="8">
    <source>
        <dbReference type="ARBA" id="ARBA00023316"/>
    </source>
</evidence>
<organism evidence="12 13">
    <name type="scientific">Ancylobacter mangrovi</name>
    <dbReference type="NCBI Taxonomy" id="2972472"/>
    <lineage>
        <taxon>Bacteria</taxon>
        <taxon>Pseudomonadati</taxon>
        <taxon>Pseudomonadota</taxon>
        <taxon>Alphaproteobacteria</taxon>
        <taxon>Hyphomicrobiales</taxon>
        <taxon>Xanthobacteraceae</taxon>
        <taxon>Ancylobacter</taxon>
    </lineage>
</organism>
<evidence type="ECO:0000313" key="12">
    <source>
        <dbReference type="EMBL" id="MCS0493503.1"/>
    </source>
</evidence>
<dbReference type="GO" id="GO:0071555">
    <property type="term" value="P:cell wall organization"/>
    <property type="evidence" value="ECO:0007669"/>
    <property type="project" value="UniProtKB-UniRule"/>
</dbReference>
<name>A0A9X2PCA1_9HYPH</name>
<proteinExistence type="inferred from homology"/>
<dbReference type="PROSITE" id="PS51257">
    <property type="entry name" value="PROKAR_LIPOPROTEIN"/>
    <property type="match status" value="1"/>
</dbReference>
<sequence length="236" mass="25411">MKSFDRRAVLGFSLAGAAMALGGCQRTTTAGAPLEPISSVSSYASMGNTADHYGEVPDRFTIAAFDTSSINPVYLRHEVPYTTSQPPGTIVIDPREHFLYYVQPGGRAIRYGVGVGKEGFGWSGTATINSKQEWPDWYPPKEMIARRPDIKPQLSQLQSGIGVPGGLSNPLGARAMYLWQNGKDTLYRIHGTLEPTTIGTNVSSGCIRMINQDAIDLYSRVAVGTKVVVLGSRAGV</sequence>
<dbReference type="GO" id="GO:0016757">
    <property type="term" value="F:glycosyltransferase activity"/>
    <property type="evidence" value="ECO:0007669"/>
    <property type="project" value="UniProtKB-KW"/>
</dbReference>